<evidence type="ECO:0000256" key="14">
    <source>
        <dbReference type="NCBIfam" id="TIGR00414"/>
    </source>
</evidence>
<evidence type="ECO:0000256" key="17">
    <source>
        <dbReference type="SAM" id="Coils"/>
    </source>
</evidence>
<evidence type="ECO:0000256" key="10">
    <source>
        <dbReference type="ARBA" id="ARBA00023146"/>
    </source>
</evidence>
<dbReference type="AlphaFoldDB" id="A0A3S9T1Q0"/>
<comment type="subcellular location">
    <subcellularLocation>
        <location evidence="1">Cytoplasm</location>
    </subcellularLocation>
</comment>
<dbReference type="InterPro" id="IPR042103">
    <property type="entry name" value="SerRS_1_N_sf"/>
</dbReference>
<dbReference type="InterPro" id="IPR002314">
    <property type="entry name" value="aa-tRNA-synt_IIb"/>
</dbReference>
<comment type="similarity">
    <text evidence="3">Belongs to the class-II aminoacyl-tRNA synthetase family. Type-1 seryl-tRNA synthetase subfamily.</text>
</comment>
<organism evidence="19 20">
    <name type="scientific">Anoxybacter fermentans</name>
    <dbReference type="NCBI Taxonomy" id="1323375"/>
    <lineage>
        <taxon>Bacteria</taxon>
        <taxon>Bacillati</taxon>
        <taxon>Bacillota</taxon>
        <taxon>Clostridia</taxon>
        <taxon>Halanaerobiales</taxon>
        <taxon>Anoxybacter</taxon>
    </lineage>
</organism>
<comment type="pathway">
    <text evidence="2">Aminoacyl-tRNA biosynthesis; selenocysteinyl-tRNA(Sec) biosynthesis; L-seryl-tRNA(Sec) from L-serine and tRNA(Sec): step 1/1.</text>
</comment>
<keyword evidence="20" id="KW-1185">Reference proteome</keyword>
<reference evidence="19 20" key="1">
    <citation type="submission" date="2016-07" db="EMBL/GenBank/DDBJ databases">
        <title>Genome and transcriptome analysis of iron-reducing fermentative bacteria Anoxybacter fermentans.</title>
        <authorList>
            <person name="Zeng X."/>
            <person name="Shao Z."/>
        </authorList>
    </citation>
    <scope>NUCLEOTIDE SEQUENCE [LARGE SCALE GENOMIC DNA]</scope>
    <source>
        <strain evidence="19 20">DY22613</strain>
    </source>
</reference>
<evidence type="ECO:0000259" key="18">
    <source>
        <dbReference type="PROSITE" id="PS50862"/>
    </source>
</evidence>
<dbReference type="PROSITE" id="PS50862">
    <property type="entry name" value="AA_TRNA_LIGASE_II"/>
    <property type="match status" value="1"/>
</dbReference>
<evidence type="ECO:0000256" key="16">
    <source>
        <dbReference type="PIRSR" id="PIRSR001529-2"/>
    </source>
</evidence>
<evidence type="ECO:0000256" key="4">
    <source>
        <dbReference type="ARBA" id="ARBA00012840"/>
    </source>
</evidence>
<feature type="site" description="Important for serine binding" evidence="15">
    <location>
        <position position="374"/>
    </location>
</feature>
<dbReference type="GO" id="GO:0006434">
    <property type="term" value="P:seryl-tRNA aminoacylation"/>
    <property type="evidence" value="ECO:0007669"/>
    <property type="project" value="UniProtKB-UniRule"/>
</dbReference>
<dbReference type="GO" id="GO:0005737">
    <property type="term" value="C:cytoplasm"/>
    <property type="evidence" value="ECO:0007669"/>
    <property type="project" value="UniProtKB-SubCell"/>
</dbReference>
<protein>
    <recommendedName>
        <fullName evidence="11 14">Serine--tRNA ligase</fullName>
        <ecNumber evidence="4 14">6.1.1.11</ecNumber>
    </recommendedName>
</protein>
<dbReference type="GO" id="GO:0140096">
    <property type="term" value="F:catalytic activity, acting on a protein"/>
    <property type="evidence" value="ECO:0007669"/>
    <property type="project" value="UniProtKB-ARBA"/>
</dbReference>
<dbReference type="InterPro" id="IPR002317">
    <property type="entry name" value="Ser-tRNA-ligase_type_1"/>
</dbReference>
<feature type="binding site" evidence="15">
    <location>
        <position position="276"/>
    </location>
    <ligand>
        <name>L-serine</name>
        <dbReference type="ChEBI" id="CHEBI:33384"/>
    </ligand>
</feature>
<dbReference type="OrthoDB" id="9804647at2"/>
<evidence type="ECO:0000256" key="15">
    <source>
        <dbReference type="PIRSR" id="PIRSR001529-1"/>
    </source>
</evidence>
<dbReference type="InterPro" id="IPR015866">
    <property type="entry name" value="Ser-tRNA-synth_1_N"/>
</dbReference>
<sequence>MLDIKYVIENLEIVKENCKKRNVNLDLDYIVDLSNRRRDLLYNVELLRKEKNEVSRMIGGEKIEKDLIERAKRLKQEEQELSKQLEEVEKKLLEEMSWLPNILDPRVPVGGEEKNIVIKEVGQVPQFDFRVKSHEELGSSLGIIDIPRGVKLSKTRFYCLKNEGVMLRWALTKMFVDNVKKQGFELVSPPYLAKKKTLYISGYLPFAEKDNFKIEDEDLSLIGTSEQSLLGMHMDEILTKLPLLYLGESMCFRTEIGSYGKDNTGIFRVHQFYKLEQLVYCHPDESEFWHQQCLENEEYMLKELNIPYRVVLTASQDLAPAGSIKYDIEAWFPSQNKYREVTSNTNIRDYQTRRGNIRFKIDGTKGFPHTISATGFCDRLIIALMENYQQADGSIKIPEKLVPYMDGLTAILPKEV</sequence>
<evidence type="ECO:0000256" key="5">
    <source>
        <dbReference type="ARBA" id="ARBA00022490"/>
    </source>
</evidence>
<dbReference type="EMBL" id="CP016379">
    <property type="protein sequence ID" value="AZR74533.1"/>
    <property type="molecule type" value="Genomic_DNA"/>
</dbReference>
<evidence type="ECO:0000256" key="2">
    <source>
        <dbReference type="ARBA" id="ARBA00005045"/>
    </source>
</evidence>
<evidence type="ECO:0000256" key="3">
    <source>
        <dbReference type="ARBA" id="ARBA00010728"/>
    </source>
</evidence>
<keyword evidence="10" id="KW-0030">Aminoacyl-tRNA synthetase</keyword>
<evidence type="ECO:0000313" key="20">
    <source>
        <dbReference type="Proteomes" id="UP000267250"/>
    </source>
</evidence>
<evidence type="ECO:0000256" key="8">
    <source>
        <dbReference type="ARBA" id="ARBA00022840"/>
    </source>
</evidence>
<gene>
    <name evidence="19" type="ORF">BBF96_14750</name>
</gene>
<keyword evidence="9" id="KW-0648">Protein biosynthesis</keyword>
<feature type="coiled-coil region" evidence="17">
    <location>
        <begin position="64"/>
        <end position="95"/>
    </location>
</feature>
<evidence type="ECO:0000256" key="12">
    <source>
        <dbReference type="ARBA" id="ARBA00047929"/>
    </source>
</evidence>
<proteinExistence type="inferred from homology"/>
<feature type="domain" description="Aminoacyl-transfer RNA synthetases class-II family profile" evidence="18">
    <location>
        <begin position="167"/>
        <end position="398"/>
    </location>
</feature>
<keyword evidence="17" id="KW-0175">Coiled coil</keyword>
<keyword evidence="5" id="KW-0963">Cytoplasm</keyword>
<dbReference type="NCBIfam" id="TIGR00414">
    <property type="entry name" value="serS"/>
    <property type="match status" value="1"/>
</dbReference>
<evidence type="ECO:0000256" key="13">
    <source>
        <dbReference type="ARBA" id="ARBA00048823"/>
    </source>
</evidence>
<evidence type="ECO:0000256" key="1">
    <source>
        <dbReference type="ARBA" id="ARBA00004496"/>
    </source>
</evidence>
<comment type="catalytic activity">
    <reaction evidence="12">
        <text>tRNA(Sec) + L-serine + ATP = L-seryl-tRNA(Sec) + AMP + diphosphate + H(+)</text>
        <dbReference type="Rhea" id="RHEA:42580"/>
        <dbReference type="Rhea" id="RHEA-COMP:9742"/>
        <dbReference type="Rhea" id="RHEA-COMP:10128"/>
        <dbReference type="ChEBI" id="CHEBI:15378"/>
        <dbReference type="ChEBI" id="CHEBI:30616"/>
        <dbReference type="ChEBI" id="CHEBI:33019"/>
        <dbReference type="ChEBI" id="CHEBI:33384"/>
        <dbReference type="ChEBI" id="CHEBI:78442"/>
        <dbReference type="ChEBI" id="CHEBI:78533"/>
        <dbReference type="ChEBI" id="CHEBI:456215"/>
        <dbReference type="EC" id="6.1.1.11"/>
    </reaction>
</comment>
<keyword evidence="6 19" id="KW-0436">Ligase</keyword>
<evidence type="ECO:0000256" key="11">
    <source>
        <dbReference type="ARBA" id="ARBA00039158"/>
    </source>
</evidence>
<dbReference type="InterPro" id="IPR006195">
    <property type="entry name" value="aa-tRNA-synth_II"/>
</dbReference>
<dbReference type="KEGG" id="aft:BBF96_14750"/>
<dbReference type="GO" id="GO:0016740">
    <property type="term" value="F:transferase activity"/>
    <property type="evidence" value="ECO:0007669"/>
    <property type="project" value="UniProtKB-ARBA"/>
</dbReference>
<dbReference type="PRINTS" id="PR00981">
    <property type="entry name" value="TRNASYNTHSER"/>
</dbReference>
<dbReference type="Pfam" id="PF00587">
    <property type="entry name" value="tRNA-synt_2b"/>
    <property type="match status" value="1"/>
</dbReference>
<dbReference type="GO" id="GO:0004828">
    <property type="term" value="F:serine-tRNA ligase activity"/>
    <property type="evidence" value="ECO:0007669"/>
    <property type="project" value="UniProtKB-UniRule"/>
</dbReference>
<dbReference type="Pfam" id="PF02403">
    <property type="entry name" value="Seryl_tRNA_N"/>
    <property type="match status" value="1"/>
</dbReference>
<dbReference type="Gene3D" id="1.10.287.40">
    <property type="entry name" value="Serine-tRNA synthetase, tRNA binding domain"/>
    <property type="match status" value="1"/>
</dbReference>
<feature type="binding site" evidence="16">
    <location>
        <begin position="269"/>
        <end position="272"/>
    </location>
    <ligand>
        <name>ATP</name>
        <dbReference type="ChEBI" id="CHEBI:30616"/>
    </ligand>
</feature>
<dbReference type="Proteomes" id="UP000267250">
    <property type="component" value="Chromosome"/>
</dbReference>
<feature type="binding site" evidence="15">
    <location>
        <position position="253"/>
    </location>
    <ligand>
        <name>L-serine</name>
        <dbReference type="ChEBI" id="CHEBI:33384"/>
    </ligand>
</feature>
<evidence type="ECO:0000256" key="9">
    <source>
        <dbReference type="ARBA" id="ARBA00022917"/>
    </source>
</evidence>
<dbReference type="SUPFAM" id="SSF46589">
    <property type="entry name" value="tRNA-binding arm"/>
    <property type="match status" value="1"/>
</dbReference>
<dbReference type="PANTHER" id="PTHR43697">
    <property type="entry name" value="SERYL-TRNA SYNTHETASE"/>
    <property type="match status" value="1"/>
</dbReference>
<feature type="binding site" evidence="16">
    <location>
        <begin position="253"/>
        <end position="255"/>
    </location>
    <ligand>
        <name>ATP</name>
        <dbReference type="ChEBI" id="CHEBI:30616"/>
    </ligand>
</feature>
<accession>A0A3S9T1Q0</accession>
<feature type="binding site" evidence="16">
    <location>
        <begin position="340"/>
        <end position="343"/>
    </location>
    <ligand>
        <name>ATP</name>
        <dbReference type="ChEBI" id="CHEBI:30616"/>
    </ligand>
</feature>
<feature type="binding site" evidence="15">
    <location>
        <position position="224"/>
    </location>
    <ligand>
        <name>L-serine</name>
        <dbReference type="ChEBI" id="CHEBI:33384"/>
    </ligand>
</feature>
<dbReference type="InterPro" id="IPR045864">
    <property type="entry name" value="aa-tRNA-synth_II/BPL/LPL"/>
</dbReference>
<keyword evidence="7" id="KW-0547">Nucleotide-binding</keyword>
<dbReference type="Gene3D" id="3.30.930.10">
    <property type="entry name" value="Bira Bifunctional Protein, Domain 2"/>
    <property type="match status" value="1"/>
</dbReference>
<evidence type="ECO:0000256" key="6">
    <source>
        <dbReference type="ARBA" id="ARBA00022598"/>
    </source>
</evidence>
<evidence type="ECO:0000256" key="7">
    <source>
        <dbReference type="ARBA" id="ARBA00022741"/>
    </source>
</evidence>
<keyword evidence="8 16" id="KW-0067">ATP-binding</keyword>
<dbReference type="PIRSF" id="PIRSF001529">
    <property type="entry name" value="Ser-tRNA-synth_IIa"/>
    <property type="match status" value="1"/>
</dbReference>
<dbReference type="SUPFAM" id="SSF55681">
    <property type="entry name" value="Class II aaRS and biotin synthetases"/>
    <property type="match status" value="1"/>
</dbReference>
<comment type="catalytic activity">
    <reaction evidence="13">
        <text>tRNA(Ser) + L-serine + ATP = L-seryl-tRNA(Ser) + AMP + diphosphate + H(+)</text>
        <dbReference type="Rhea" id="RHEA:12292"/>
        <dbReference type="Rhea" id="RHEA-COMP:9669"/>
        <dbReference type="Rhea" id="RHEA-COMP:9703"/>
        <dbReference type="ChEBI" id="CHEBI:15378"/>
        <dbReference type="ChEBI" id="CHEBI:30616"/>
        <dbReference type="ChEBI" id="CHEBI:33019"/>
        <dbReference type="ChEBI" id="CHEBI:33384"/>
        <dbReference type="ChEBI" id="CHEBI:78442"/>
        <dbReference type="ChEBI" id="CHEBI:78533"/>
        <dbReference type="ChEBI" id="CHEBI:456215"/>
        <dbReference type="EC" id="6.1.1.11"/>
    </reaction>
</comment>
<dbReference type="RefSeq" id="WP_127017894.1">
    <property type="nucleotide sequence ID" value="NZ_CP016379.1"/>
</dbReference>
<name>A0A3S9T1Q0_9FIRM</name>
<dbReference type="GO" id="GO:0005524">
    <property type="term" value="F:ATP binding"/>
    <property type="evidence" value="ECO:0007669"/>
    <property type="project" value="UniProtKB-KW"/>
</dbReference>
<dbReference type="InterPro" id="IPR010978">
    <property type="entry name" value="tRNA-bd_arm"/>
</dbReference>
<evidence type="ECO:0000313" key="19">
    <source>
        <dbReference type="EMBL" id="AZR74533.1"/>
    </source>
</evidence>
<dbReference type="EC" id="6.1.1.11" evidence="4 14"/>
<dbReference type="PANTHER" id="PTHR43697:SF1">
    <property type="entry name" value="SERINE--TRNA LIGASE"/>
    <property type="match status" value="1"/>
</dbReference>